<dbReference type="Pfam" id="PF02010">
    <property type="entry name" value="REJ"/>
    <property type="match status" value="1"/>
</dbReference>
<accession>A0A819JPD3</accession>
<name>A0A819JPD3_9BILA</name>
<reference evidence="2" key="1">
    <citation type="submission" date="2021-02" db="EMBL/GenBank/DDBJ databases">
        <authorList>
            <person name="Nowell W R."/>
        </authorList>
    </citation>
    <scope>NUCLEOTIDE SEQUENCE</scope>
</reference>
<dbReference type="EMBL" id="CAJOAX010005132">
    <property type="protein sequence ID" value="CAF3936134.1"/>
    <property type="molecule type" value="Genomic_DNA"/>
</dbReference>
<sequence>MLSYDVYELKLTVIIIASSNFTSSSSVRVTIALLQIVIDNKLIIQHRVFQMHQEIKQHGTSSVSFKINQCLSNGSCSINPYNGTTITLLSISRLNWFDKDGIKDYSFWANDFSKQSIIEFTSVFDFQVQLLYENVVVRNDLTEIKN</sequence>
<dbReference type="Proteomes" id="UP000663823">
    <property type="component" value="Unassembled WGS sequence"/>
</dbReference>
<evidence type="ECO:0000313" key="2">
    <source>
        <dbReference type="EMBL" id="CAF3936134.1"/>
    </source>
</evidence>
<gene>
    <name evidence="2" type="ORF">OTI717_LOCUS25610</name>
</gene>
<dbReference type="InterPro" id="IPR002859">
    <property type="entry name" value="PKD/REJ-like"/>
</dbReference>
<protein>
    <recommendedName>
        <fullName evidence="1">PKD/REJ-like domain-containing protein</fullName>
    </recommendedName>
</protein>
<evidence type="ECO:0000259" key="1">
    <source>
        <dbReference type="Pfam" id="PF02010"/>
    </source>
</evidence>
<feature type="domain" description="PKD/REJ-like" evidence="1">
    <location>
        <begin position="16"/>
        <end position="115"/>
    </location>
</feature>
<organism evidence="2 3">
    <name type="scientific">Rotaria sordida</name>
    <dbReference type="NCBI Taxonomy" id="392033"/>
    <lineage>
        <taxon>Eukaryota</taxon>
        <taxon>Metazoa</taxon>
        <taxon>Spiralia</taxon>
        <taxon>Gnathifera</taxon>
        <taxon>Rotifera</taxon>
        <taxon>Eurotatoria</taxon>
        <taxon>Bdelloidea</taxon>
        <taxon>Philodinida</taxon>
        <taxon>Philodinidae</taxon>
        <taxon>Rotaria</taxon>
    </lineage>
</organism>
<comment type="caution">
    <text evidence="2">The sequence shown here is derived from an EMBL/GenBank/DDBJ whole genome shotgun (WGS) entry which is preliminary data.</text>
</comment>
<dbReference type="AlphaFoldDB" id="A0A819JPD3"/>
<proteinExistence type="predicted"/>
<evidence type="ECO:0000313" key="3">
    <source>
        <dbReference type="Proteomes" id="UP000663823"/>
    </source>
</evidence>